<evidence type="ECO:0008006" key="4">
    <source>
        <dbReference type="Google" id="ProtNLM"/>
    </source>
</evidence>
<proteinExistence type="predicted"/>
<evidence type="ECO:0000313" key="3">
    <source>
        <dbReference type="Proteomes" id="UP000626370"/>
    </source>
</evidence>
<keyword evidence="1" id="KW-0472">Membrane</keyword>
<dbReference type="EMBL" id="BNAH01000004">
    <property type="protein sequence ID" value="GHE84546.1"/>
    <property type="molecule type" value="Genomic_DNA"/>
</dbReference>
<evidence type="ECO:0000313" key="2">
    <source>
        <dbReference type="EMBL" id="GHE84546.1"/>
    </source>
</evidence>
<keyword evidence="3" id="KW-1185">Reference proteome</keyword>
<accession>A0ABQ3ILH8</accession>
<evidence type="ECO:0000256" key="1">
    <source>
        <dbReference type="SAM" id="Phobius"/>
    </source>
</evidence>
<keyword evidence="1" id="KW-1133">Transmembrane helix</keyword>
<sequence length="65" mass="7716">MFVLGQFIALFIAIALPILIMRKKVRCAKQRRVWSILFIIFPIISFIAYLIYQYIYLMNITKTSV</sequence>
<comment type="caution">
    <text evidence="2">The sequence shown here is derived from an EMBL/GenBank/DDBJ whole genome shotgun (WGS) entry which is preliminary data.</text>
</comment>
<feature type="transmembrane region" description="Helical" evidence="1">
    <location>
        <begin position="6"/>
        <end position="21"/>
    </location>
</feature>
<gene>
    <name evidence="2" type="ORF">GCM10011501_11620</name>
</gene>
<reference evidence="3" key="1">
    <citation type="journal article" date="2019" name="Int. J. Syst. Evol. Microbiol.">
        <title>The Global Catalogue of Microorganisms (GCM) 10K type strain sequencing project: providing services to taxonomists for standard genome sequencing and annotation.</title>
        <authorList>
            <consortium name="The Broad Institute Genomics Platform"/>
            <consortium name="The Broad Institute Genome Sequencing Center for Infectious Disease"/>
            <person name="Wu L."/>
            <person name="Ma J."/>
        </authorList>
    </citation>
    <scope>NUCLEOTIDE SEQUENCE [LARGE SCALE GENOMIC DNA]</scope>
    <source>
        <strain evidence="3">CGMCC 1.15922</strain>
    </source>
</reference>
<keyword evidence="1" id="KW-0812">Transmembrane</keyword>
<dbReference type="Proteomes" id="UP000626370">
    <property type="component" value="Unassembled WGS sequence"/>
</dbReference>
<protein>
    <recommendedName>
        <fullName evidence="4">Cardiolipin synthase N-terminal domain-containing protein</fullName>
    </recommendedName>
</protein>
<name>A0ABQ3ILH8_9GAMM</name>
<organism evidence="2 3">
    <name type="scientific">Thalassotalea profundi</name>
    <dbReference type="NCBI Taxonomy" id="2036687"/>
    <lineage>
        <taxon>Bacteria</taxon>
        <taxon>Pseudomonadati</taxon>
        <taxon>Pseudomonadota</taxon>
        <taxon>Gammaproteobacteria</taxon>
        <taxon>Alteromonadales</taxon>
        <taxon>Colwelliaceae</taxon>
        <taxon>Thalassotalea</taxon>
    </lineage>
</organism>
<feature type="transmembrane region" description="Helical" evidence="1">
    <location>
        <begin position="33"/>
        <end position="55"/>
    </location>
</feature>